<comment type="catalytic activity">
    <reaction evidence="8 9">
        <text>hydroxymethylbilane = uroporphyrinogen III + H2O</text>
        <dbReference type="Rhea" id="RHEA:18965"/>
        <dbReference type="ChEBI" id="CHEBI:15377"/>
        <dbReference type="ChEBI" id="CHEBI:57308"/>
        <dbReference type="ChEBI" id="CHEBI:57845"/>
        <dbReference type="EC" id="4.2.1.75"/>
    </reaction>
</comment>
<dbReference type="InterPro" id="IPR036108">
    <property type="entry name" value="4pyrrol_syn_uPrphyn_synt_sf"/>
</dbReference>
<organism evidence="11 12">
    <name type="scientific">Bacillus zhangzhouensis</name>
    <dbReference type="NCBI Taxonomy" id="1178540"/>
    <lineage>
        <taxon>Bacteria</taxon>
        <taxon>Bacillati</taxon>
        <taxon>Bacillota</taxon>
        <taxon>Bacilli</taxon>
        <taxon>Bacillales</taxon>
        <taxon>Bacillaceae</taxon>
        <taxon>Bacillus</taxon>
    </lineage>
</organism>
<sequence length="263" mass="29324">MTIAKSLHGQTVLVTRNERQAGVFQQKIEALNGHAVLTSLIRFEPTLTQEKAKAFLKDLEVSHWLVFTSVNGASFFLSYIEEHHLHQSLSHLKVAAVGEKTSAYLEQHGFKVDVVPERFIAEELADALLDHVLPGERVFVAKGHLSRDVVKQTLVPLGIEVKEWILYETVKDEEGIAALKSAMMEQSFDFITFTSSSTVHSFMHAMEADASRLAASDTCFVTIGPLTKEALIQYGISSETPDTYTVDGMLDLMCRLSERKLNQ</sequence>
<dbReference type="InterPro" id="IPR003754">
    <property type="entry name" value="4pyrrol_synth_uPrphyn_synth"/>
</dbReference>
<comment type="caution">
    <text evidence="11">The sequence shown here is derived from an EMBL/GenBank/DDBJ whole genome shotgun (WGS) entry which is preliminary data.</text>
</comment>
<comment type="similarity">
    <text evidence="2 9">Belongs to the uroporphyrinogen-III synthase family.</text>
</comment>
<keyword evidence="12" id="KW-1185">Reference proteome</keyword>
<evidence type="ECO:0000256" key="7">
    <source>
        <dbReference type="ARBA" id="ARBA00040167"/>
    </source>
</evidence>
<gene>
    <name evidence="11" type="ORF">BA70_19530</name>
</gene>
<dbReference type="CDD" id="cd06578">
    <property type="entry name" value="HemD"/>
    <property type="match status" value="1"/>
</dbReference>
<accession>A0A081LB68</accession>
<evidence type="ECO:0000256" key="4">
    <source>
        <dbReference type="ARBA" id="ARBA00023239"/>
    </source>
</evidence>
<keyword evidence="4 9" id="KW-0456">Lyase</keyword>
<comment type="pathway">
    <text evidence="1 9">Porphyrin-containing compound metabolism; protoporphyrin-IX biosynthesis; coproporphyrinogen-III from 5-aminolevulinate: step 3/4.</text>
</comment>
<dbReference type="UniPathway" id="UPA00251">
    <property type="reaction ID" value="UER00320"/>
</dbReference>
<dbReference type="EC" id="4.2.1.75" evidence="3 9"/>
<evidence type="ECO:0000256" key="9">
    <source>
        <dbReference type="RuleBase" id="RU366031"/>
    </source>
</evidence>
<dbReference type="AlphaFoldDB" id="A0A081LB68"/>
<dbReference type="SUPFAM" id="SSF69618">
    <property type="entry name" value="HemD-like"/>
    <property type="match status" value="1"/>
</dbReference>
<evidence type="ECO:0000256" key="1">
    <source>
        <dbReference type="ARBA" id="ARBA00004772"/>
    </source>
</evidence>
<dbReference type="PANTHER" id="PTHR38042">
    <property type="entry name" value="UROPORPHYRINOGEN-III SYNTHASE, CHLOROPLASTIC"/>
    <property type="match status" value="1"/>
</dbReference>
<dbReference type="InterPro" id="IPR039793">
    <property type="entry name" value="UROS/Hem4"/>
</dbReference>
<dbReference type="OrthoDB" id="9815856at2"/>
<evidence type="ECO:0000313" key="11">
    <source>
        <dbReference type="EMBL" id="KEP26494.1"/>
    </source>
</evidence>
<dbReference type="Pfam" id="PF02602">
    <property type="entry name" value="HEM4"/>
    <property type="match status" value="1"/>
</dbReference>
<evidence type="ECO:0000313" key="12">
    <source>
        <dbReference type="Proteomes" id="UP000028091"/>
    </source>
</evidence>
<keyword evidence="5 9" id="KW-0627">Porphyrin biosynthesis</keyword>
<comment type="function">
    <text evidence="6 9">Catalyzes cyclization of the linear tetrapyrrole, hydroxymethylbilane, to the macrocyclic uroporphyrinogen III.</text>
</comment>
<protein>
    <recommendedName>
        <fullName evidence="7 9">Uroporphyrinogen-III synthase</fullName>
        <ecNumber evidence="3 9">4.2.1.75</ecNumber>
    </recommendedName>
</protein>
<name>A0A081LB68_9BACI</name>
<dbReference type="eggNOG" id="COG1587">
    <property type="taxonomic scope" value="Bacteria"/>
</dbReference>
<dbReference type="GO" id="GO:0006782">
    <property type="term" value="P:protoporphyrinogen IX biosynthetic process"/>
    <property type="evidence" value="ECO:0007669"/>
    <property type="project" value="UniProtKB-UniRule"/>
</dbReference>
<reference evidence="11 12" key="1">
    <citation type="submission" date="2012-09" db="EMBL/GenBank/DDBJ databases">
        <title>Genome Sequence of Bacillus sp. DW5-4.</title>
        <authorList>
            <person name="Lai Q."/>
            <person name="Liu Y."/>
            <person name="Shao Z."/>
        </authorList>
    </citation>
    <scope>NUCLEOTIDE SEQUENCE [LARGE SCALE GENOMIC DNA]</scope>
    <source>
        <strain evidence="11 12">DW5-4</strain>
    </source>
</reference>
<dbReference type="PANTHER" id="PTHR38042:SF1">
    <property type="entry name" value="UROPORPHYRINOGEN-III SYNTHASE, CHLOROPLASTIC"/>
    <property type="match status" value="1"/>
</dbReference>
<dbReference type="GO" id="GO:0006780">
    <property type="term" value="P:uroporphyrinogen III biosynthetic process"/>
    <property type="evidence" value="ECO:0007669"/>
    <property type="project" value="UniProtKB-UniRule"/>
</dbReference>
<evidence type="ECO:0000256" key="2">
    <source>
        <dbReference type="ARBA" id="ARBA00008133"/>
    </source>
</evidence>
<feature type="domain" description="Tetrapyrrole biosynthesis uroporphyrinogen III synthase" evidence="10">
    <location>
        <begin position="24"/>
        <end position="250"/>
    </location>
</feature>
<evidence type="ECO:0000256" key="8">
    <source>
        <dbReference type="ARBA" id="ARBA00048617"/>
    </source>
</evidence>
<dbReference type="EMBL" id="JOTP01000009">
    <property type="protein sequence ID" value="KEP26494.1"/>
    <property type="molecule type" value="Genomic_DNA"/>
</dbReference>
<proteinExistence type="inferred from homology"/>
<evidence type="ECO:0000256" key="6">
    <source>
        <dbReference type="ARBA" id="ARBA00037589"/>
    </source>
</evidence>
<evidence type="ECO:0000256" key="3">
    <source>
        <dbReference type="ARBA" id="ARBA00013109"/>
    </source>
</evidence>
<dbReference type="Proteomes" id="UP000028091">
    <property type="component" value="Unassembled WGS sequence"/>
</dbReference>
<evidence type="ECO:0000259" key="10">
    <source>
        <dbReference type="Pfam" id="PF02602"/>
    </source>
</evidence>
<evidence type="ECO:0000256" key="5">
    <source>
        <dbReference type="ARBA" id="ARBA00023244"/>
    </source>
</evidence>
<dbReference type="RefSeq" id="WP_034321221.1">
    <property type="nucleotide sequence ID" value="NZ_JOTP01000009.1"/>
</dbReference>
<dbReference type="Gene3D" id="3.40.50.10090">
    <property type="match status" value="2"/>
</dbReference>
<dbReference type="GO" id="GO:0004852">
    <property type="term" value="F:uroporphyrinogen-III synthase activity"/>
    <property type="evidence" value="ECO:0007669"/>
    <property type="project" value="UniProtKB-UniRule"/>
</dbReference>